<protein>
    <submittedName>
        <fullName evidence="1">DNA alkylation repair protein</fullName>
    </submittedName>
</protein>
<comment type="caution">
    <text evidence="1">The sequence shown here is derived from an EMBL/GenBank/DDBJ whole genome shotgun (WGS) entry which is preliminary data.</text>
</comment>
<dbReference type="OrthoDB" id="4981341at2"/>
<dbReference type="InterPro" id="IPR016024">
    <property type="entry name" value="ARM-type_fold"/>
</dbReference>
<dbReference type="Proteomes" id="UP000273807">
    <property type="component" value="Unassembled WGS sequence"/>
</dbReference>
<dbReference type="SUPFAM" id="SSF48371">
    <property type="entry name" value="ARM repeat"/>
    <property type="match status" value="1"/>
</dbReference>
<sequence>MTDAADFIDLALQRESSWLRAEETEARLGAQANGEAHRDGSGLKFYGASVGAVRGTVRDALRRYPDLTHDSITALSSELWNEPVFERRLAAIVLLQSNAALLTNTDLTRLEGFLRTAGLRELVDPLAVDVVGPLVARLDVVGRVRADSVLDRWVRDPDHWLRRAALLSPLRALRAGAGDWVTFVRHGRAVLAEEAEAMHDADAIAAEAVALVRADVAKHRPELEF</sequence>
<dbReference type="AlphaFoldDB" id="A0A3N0BSR9"/>
<proteinExistence type="predicted"/>
<keyword evidence="2" id="KW-1185">Reference proteome</keyword>
<dbReference type="Pfam" id="PF08713">
    <property type="entry name" value="DNA_alkylation"/>
    <property type="match status" value="1"/>
</dbReference>
<dbReference type="Gene3D" id="1.25.10.90">
    <property type="match status" value="1"/>
</dbReference>
<reference evidence="1 2" key="1">
    <citation type="submission" date="2018-10" db="EMBL/GenBank/DDBJ databases">
        <title>Genome sequencing of Arthrobacter oryzae TNB02.</title>
        <authorList>
            <person name="Cho Y.-J."/>
            <person name="Cho A."/>
            <person name="Kim O.-S."/>
        </authorList>
    </citation>
    <scope>NUCLEOTIDE SEQUENCE [LARGE SCALE GENOMIC DNA]</scope>
    <source>
        <strain evidence="1 2">TNB02</strain>
    </source>
</reference>
<organism evidence="1 2">
    <name type="scientific">Arthrobacter oryzae</name>
    <dbReference type="NCBI Taxonomy" id="409290"/>
    <lineage>
        <taxon>Bacteria</taxon>
        <taxon>Bacillati</taxon>
        <taxon>Actinomycetota</taxon>
        <taxon>Actinomycetes</taxon>
        <taxon>Micrococcales</taxon>
        <taxon>Micrococcaceae</taxon>
        <taxon>Arthrobacter</taxon>
    </lineage>
</organism>
<name>A0A3N0BSR9_9MICC</name>
<dbReference type="RefSeq" id="WP_123256093.1">
    <property type="nucleotide sequence ID" value="NZ_RBED01000114.1"/>
</dbReference>
<evidence type="ECO:0000313" key="2">
    <source>
        <dbReference type="Proteomes" id="UP000273807"/>
    </source>
</evidence>
<accession>A0A3N0BSR9</accession>
<dbReference type="EMBL" id="RBED01000114">
    <property type="protein sequence ID" value="RNL52096.1"/>
    <property type="molecule type" value="Genomic_DNA"/>
</dbReference>
<dbReference type="InterPro" id="IPR014825">
    <property type="entry name" value="DNA_alkylation"/>
</dbReference>
<gene>
    <name evidence="1" type="ORF">D7003_14165</name>
</gene>
<evidence type="ECO:0000313" key="1">
    <source>
        <dbReference type="EMBL" id="RNL52096.1"/>
    </source>
</evidence>